<gene>
    <name evidence="1" type="ORF">KDM89_00570</name>
</gene>
<dbReference type="Gene3D" id="3.40.50.300">
    <property type="entry name" value="P-loop containing nucleotide triphosphate hydrolases"/>
    <property type="match status" value="1"/>
</dbReference>
<dbReference type="RefSeq" id="WP_212686016.1">
    <property type="nucleotide sequence ID" value="NZ_JAGSPN010000001.1"/>
</dbReference>
<protein>
    <submittedName>
        <fullName evidence="1">TniB family NTP-binding protein</fullName>
    </submittedName>
</protein>
<dbReference type="Proteomes" id="UP000680067">
    <property type="component" value="Unassembled WGS sequence"/>
</dbReference>
<sequence>MNEYEHIHPDFRHVMSLTDSERLSFLDQPRWIGHKVAQHILDTLQGLLLKPNRPRMPNLLIVGDSNNGKTTIICRFRLLCGQGYVNEDAEPVKPVIVAEAPPSADEKGLYISILEQFFAPYRATDPTSKLRYQVIHLFRSCHVRMLVIDEFHSLLTGSPVKQREVMNAIKLMCNELAIPIVGVGTREAVRVLHSDPQHASRFDVLSLPLWELNADFQRLLAGFEKILPLRQRSNLHSPELAKLLHTISEGNTGNLQRLLVECAREAIKSGKEHIDKSIVESKAWLRPTRGIRELVG</sequence>
<reference evidence="1" key="1">
    <citation type="submission" date="2021-04" db="EMBL/GenBank/DDBJ databases">
        <title>novel species isolated from subtropical streams in China.</title>
        <authorList>
            <person name="Lu H."/>
        </authorList>
    </citation>
    <scope>NUCLEOTIDE SEQUENCE</scope>
    <source>
        <strain evidence="1">LFS511W</strain>
    </source>
</reference>
<proteinExistence type="predicted"/>
<accession>A0A941DJB7</accession>
<evidence type="ECO:0000313" key="2">
    <source>
        <dbReference type="Proteomes" id="UP000680067"/>
    </source>
</evidence>
<name>A0A941DJB7_9BURK</name>
<keyword evidence="2" id="KW-1185">Reference proteome</keyword>
<dbReference type="EMBL" id="JAGSPN010000001">
    <property type="protein sequence ID" value="MBR7780619.1"/>
    <property type="molecule type" value="Genomic_DNA"/>
</dbReference>
<dbReference type="InterPro" id="IPR027417">
    <property type="entry name" value="P-loop_NTPase"/>
</dbReference>
<comment type="caution">
    <text evidence="1">The sequence shown here is derived from an EMBL/GenBank/DDBJ whole genome shotgun (WGS) entry which is preliminary data.</text>
</comment>
<organism evidence="1 2">
    <name type="scientific">Undibacterium luofuense</name>
    <dbReference type="NCBI Taxonomy" id="2828733"/>
    <lineage>
        <taxon>Bacteria</taxon>
        <taxon>Pseudomonadati</taxon>
        <taxon>Pseudomonadota</taxon>
        <taxon>Betaproteobacteria</taxon>
        <taxon>Burkholderiales</taxon>
        <taxon>Oxalobacteraceae</taxon>
        <taxon>Undibacterium</taxon>
    </lineage>
</organism>
<evidence type="ECO:0000313" key="1">
    <source>
        <dbReference type="EMBL" id="MBR7780619.1"/>
    </source>
</evidence>
<dbReference type="SUPFAM" id="SSF52540">
    <property type="entry name" value="P-loop containing nucleoside triphosphate hydrolases"/>
    <property type="match status" value="1"/>
</dbReference>
<dbReference type="AlphaFoldDB" id="A0A941DJB7"/>
<dbReference type="Pfam" id="PF05621">
    <property type="entry name" value="TniB"/>
    <property type="match status" value="1"/>
</dbReference>
<dbReference type="InterPro" id="IPR008868">
    <property type="entry name" value="TniB"/>
</dbReference>